<organism evidence="1 2">
    <name type="scientific">Dictyobacter alpinus</name>
    <dbReference type="NCBI Taxonomy" id="2014873"/>
    <lineage>
        <taxon>Bacteria</taxon>
        <taxon>Bacillati</taxon>
        <taxon>Chloroflexota</taxon>
        <taxon>Ktedonobacteria</taxon>
        <taxon>Ktedonobacterales</taxon>
        <taxon>Dictyobacteraceae</taxon>
        <taxon>Dictyobacter</taxon>
    </lineage>
</organism>
<dbReference type="OrthoDB" id="163010at2"/>
<proteinExistence type="predicted"/>
<protein>
    <recommendedName>
        <fullName evidence="3">ABM domain-containing protein</fullName>
    </recommendedName>
</protein>
<gene>
    <name evidence="1" type="ORF">KDA_46450</name>
</gene>
<name>A0A402BCM9_9CHLR</name>
<sequence>MNILMVRSKVKTAQVTKVETEIKRLFAAIQQAQPQGVHYASCRLSDGETYVAMLKLDEGVENPLPALPEFQAFQENLKQWMAGPPIVEQLTVSGSYQLF</sequence>
<dbReference type="RefSeq" id="WP_126629288.1">
    <property type="nucleotide sequence ID" value="NZ_BIFT01000001.1"/>
</dbReference>
<evidence type="ECO:0008006" key="3">
    <source>
        <dbReference type="Google" id="ProtNLM"/>
    </source>
</evidence>
<keyword evidence="2" id="KW-1185">Reference proteome</keyword>
<accession>A0A402BCM9</accession>
<evidence type="ECO:0000313" key="2">
    <source>
        <dbReference type="Proteomes" id="UP000287171"/>
    </source>
</evidence>
<evidence type="ECO:0000313" key="1">
    <source>
        <dbReference type="EMBL" id="GCE29161.1"/>
    </source>
</evidence>
<dbReference type="AlphaFoldDB" id="A0A402BCM9"/>
<dbReference type="EMBL" id="BIFT01000001">
    <property type="protein sequence ID" value="GCE29161.1"/>
    <property type="molecule type" value="Genomic_DNA"/>
</dbReference>
<dbReference type="Proteomes" id="UP000287171">
    <property type="component" value="Unassembled WGS sequence"/>
</dbReference>
<comment type="caution">
    <text evidence="1">The sequence shown here is derived from an EMBL/GenBank/DDBJ whole genome shotgun (WGS) entry which is preliminary data.</text>
</comment>
<reference evidence="2" key="1">
    <citation type="submission" date="2018-12" db="EMBL/GenBank/DDBJ databases">
        <title>Tengunoibacter tsumagoiensis gen. nov., sp. nov., Dictyobacter kobayashii sp. nov., D. alpinus sp. nov., and D. joshuensis sp. nov. and description of Dictyobacteraceae fam. nov. within the order Ktedonobacterales isolated from Tengu-no-mugimeshi.</title>
        <authorList>
            <person name="Wang C.M."/>
            <person name="Zheng Y."/>
            <person name="Sakai Y."/>
            <person name="Toyoda A."/>
            <person name="Minakuchi Y."/>
            <person name="Abe K."/>
            <person name="Yokota A."/>
            <person name="Yabe S."/>
        </authorList>
    </citation>
    <scope>NUCLEOTIDE SEQUENCE [LARGE SCALE GENOMIC DNA]</scope>
    <source>
        <strain evidence="2">Uno16</strain>
    </source>
</reference>